<dbReference type="SUPFAM" id="SSF89082">
    <property type="entry name" value="Antibiotic binding domain of TipA-like multidrug resistance regulators"/>
    <property type="match status" value="1"/>
</dbReference>
<protein>
    <submittedName>
        <fullName evidence="7">MerR family transcriptional regulator</fullName>
    </submittedName>
</protein>
<dbReference type="InterPro" id="IPR012925">
    <property type="entry name" value="TipAS_dom"/>
</dbReference>
<dbReference type="EMBL" id="WMZA01000001">
    <property type="protein sequence ID" value="MTR62344.1"/>
    <property type="molecule type" value="Genomic_DNA"/>
</dbReference>
<evidence type="ECO:0000313" key="6">
    <source>
        <dbReference type="EMBL" id="MBS6536912.1"/>
    </source>
</evidence>
<dbReference type="Proteomes" id="UP000761167">
    <property type="component" value="Unassembled WGS sequence"/>
</dbReference>
<evidence type="ECO:0000259" key="5">
    <source>
        <dbReference type="PROSITE" id="PS50937"/>
    </source>
</evidence>
<sequence>MYHIKEAAELSGVSVKTLHHYDKIGLLVPVKSENGYRTYSQEDLERLQVILYYKYLGFSLDQIAELLAEEKSNLLPHLTKQLDYLTQERQRLDTLISTLQKTIQEQKGERKMTIEEKFTGFSYQDTQKYHQEAVDKYGQEVMDQALERQKGREDEATEAFNQVFQTLAQNLKDGLPVSANENQDQAAKLLDAIRTYGFDCSIEVFGHIGKGYVYNPEFKENIDKFGVGTAQYTSDVIAFYVENQAK</sequence>
<organism evidence="7 8">
    <name type="scientific">Streptococcus parasanguinis</name>
    <dbReference type="NCBI Taxonomy" id="1318"/>
    <lineage>
        <taxon>Bacteria</taxon>
        <taxon>Bacillati</taxon>
        <taxon>Bacillota</taxon>
        <taxon>Bacilli</taxon>
        <taxon>Lactobacillales</taxon>
        <taxon>Streptococcaceae</taxon>
        <taxon>Streptococcus</taxon>
    </lineage>
</organism>
<reference evidence="6" key="2">
    <citation type="submission" date="2021-02" db="EMBL/GenBank/DDBJ databases">
        <title>Infant gut strain persistence is associated with maternal origin, phylogeny, and functional potential including surface adhesion and iron acquisition.</title>
        <authorList>
            <person name="Lou Y.C."/>
        </authorList>
    </citation>
    <scope>NUCLEOTIDE SEQUENCE</scope>
    <source>
        <strain evidence="6">L3_060_000G1_dasL3_060_000G1_metabat.metabat.86_ sub</strain>
    </source>
</reference>
<evidence type="ECO:0000313" key="7">
    <source>
        <dbReference type="EMBL" id="MTR62344.1"/>
    </source>
</evidence>
<dbReference type="InterPro" id="IPR009061">
    <property type="entry name" value="DNA-bd_dom_put_sf"/>
</dbReference>
<dbReference type="InterPro" id="IPR000551">
    <property type="entry name" value="MerR-type_HTH_dom"/>
</dbReference>
<dbReference type="PANTHER" id="PTHR30204">
    <property type="entry name" value="REDOX-CYCLING DRUG-SENSING TRANSCRIPTIONAL ACTIVATOR SOXR"/>
    <property type="match status" value="1"/>
</dbReference>
<comment type="caution">
    <text evidence="7">The sequence shown here is derived from an EMBL/GenBank/DDBJ whole genome shotgun (WGS) entry which is preliminary data.</text>
</comment>
<evidence type="ECO:0000256" key="4">
    <source>
        <dbReference type="ARBA" id="ARBA00023163"/>
    </source>
</evidence>
<dbReference type="PRINTS" id="PR00040">
    <property type="entry name" value="HTHMERR"/>
</dbReference>
<dbReference type="Gene3D" id="1.10.490.50">
    <property type="entry name" value="Antibiotic binding domain of TipA-like multidrug resistance regulators"/>
    <property type="match status" value="1"/>
</dbReference>
<proteinExistence type="predicted"/>
<gene>
    <name evidence="7" type="ORF">GMC80_03005</name>
    <name evidence="6" type="ORF">KH363_05110</name>
</gene>
<name>A0A6L6LB49_STRPA</name>
<dbReference type="Proteomes" id="UP000462658">
    <property type="component" value="Unassembled WGS sequence"/>
</dbReference>
<dbReference type="PROSITE" id="PS50937">
    <property type="entry name" value="HTH_MERR_2"/>
    <property type="match status" value="1"/>
</dbReference>
<evidence type="ECO:0000256" key="3">
    <source>
        <dbReference type="ARBA" id="ARBA00023159"/>
    </source>
</evidence>
<dbReference type="InterPro" id="IPR047057">
    <property type="entry name" value="MerR_fam"/>
</dbReference>
<evidence type="ECO:0000256" key="2">
    <source>
        <dbReference type="ARBA" id="ARBA00023125"/>
    </source>
</evidence>
<dbReference type="SMART" id="SM00422">
    <property type="entry name" value="HTH_MERR"/>
    <property type="match status" value="1"/>
</dbReference>
<dbReference type="EMBL" id="JAGZZN010000026">
    <property type="protein sequence ID" value="MBS6536912.1"/>
    <property type="molecule type" value="Genomic_DNA"/>
</dbReference>
<dbReference type="RefSeq" id="WP_155167379.1">
    <property type="nucleotide sequence ID" value="NZ_JALDUT010000005.1"/>
</dbReference>
<dbReference type="GO" id="GO:0003700">
    <property type="term" value="F:DNA-binding transcription factor activity"/>
    <property type="evidence" value="ECO:0007669"/>
    <property type="project" value="InterPro"/>
</dbReference>
<dbReference type="GO" id="GO:0003677">
    <property type="term" value="F:DNA binding"/>
    <property type="evidence" value="ECO:0007669"/>
    <property type="project" value="UniProtKB-KW"/>
</dbReference>
<accession>A0A6L6LB49</accession>
<dbReference type="InterPro" id="IPR036244">
    <property type="entry name" value="TipA-like_antibiotic-bd"/>
</dbReference>
<reference evidence="7 8" key="1">
    <citation type="journal article" date="2019" name="Nat. Med.">
        <title>A library of human gut bacterial isolates paired with longitudinal multiomics data enables mechanistic microbiome research.</title>
        <authorList>
            <person name="Poyet M."/>
            <person name="Groussin M."/>
            <person name="Gibbons S.M."/>
            <person name="Avila-Pacheco J."/>
            <person name="Jiang X."/>
            <person name="Kearney S.M."/>
            <person name="Perrotta A.R."/>
            <person name="Berdy B."/>
            <person name="Zhao S."/>
            <person name="Lieberman T.D."/>
            <person name="Swanson P.K."/>
            <person name="Smith M."/>
            <person name="Roesemann S."/>
            <person name="Alexander J.E."/>
            <person name="Rich S.A."/>
            <person name="Livny J."/>
            <person name="Vlamakis H."/>
            <person name="Clish C."/>
            <person name="Bullock K."/>
            <person name="Deik A."/>
            <person name="Scott J."/>
            <person name="Pierce K.A."/>
            <person name="Xavier R.J."/>
            <person name="Alm E.J."/>
        </authorList>
    </citation>
    <scope>NUCLEOTIDE SEQUENCE [LARGE SCALE GENOMIC DNA]</scope>
    <source>
        <strain evidence="7 8">BIOML-A10</strain>
    </source>
</reference>
<dbReference type="CDD" id="cd01106">
    <property type="entry name" value="HTH_TipAL-Mta"/>
    <property type="match status" value="1"/>
</dbReference>
<dbReference type="Pfam" id="PF07739">
    <property type="entry name" value="TipAS"/>
    <property type="match status" value="1"/>
</dbReference>
<keyword evidence="2" id="KW-0238">DNA-binding</keyword>
<dbReference type="Gene3D" id="1.10.1660.10">
    <property type="match status" value="1"/>
</dbReference>
<keyword evidence="4" id="KW-0804">Transcription</keyword>
<feature type="domain" description="HTH merR-type" evidence="5">
    <location>
        <begin position="1"/>
        <end position="69"/>
    </location>
</feature>
<dbReference type="Pfam" id="PF13411">
    <property type="entry name" value="MerR_1"/>
    <property type="match status" value="1"/>
</dbReference>
<dbReference type="SUPFAM" id="SSF46955">
    <property type="entry name" value="Putative DNA-binding domain"/>
    <property type="match status" value="1"/>
</dbReference>
<dbReference type="AlphaFoldDB" id="A0A6L6LB49"/>
<evidence type="ECO:0000313" key="8">
    <source>
        <dbReference type="Proteomes" id="UP000462658"/>
    </source>
</evidence>
<evidence type="ECO:0000256" key="1">
    <source>
        <dbReference type="ARBA" id="ARBA00023015"/>
    </source>
</evidence>
<keyword evidence="3" id="KW-0010">Activator</keyword>
<dbReference type="PANTHER" id="PTHR30204:SF90">
    <property type="entry name" value="HTH-TYPE TRANSCRIPTIONAL ACTIVATOR MTA"/>
    <property type="match status" value="1"/>
</dbReference>
<keyword evidence="1" id="KW-0805">Transcription regulation</keyword>